<dbReference type="GO" id="GO:0005737">
    <property type="term" value="C:cytoplasm"/>
    <property type="evidence" value="ECO:0007669"/>
    <property type="project" value="UniProtKB-SubCell"/>
</dbReference>
<evidence type="ECO:0000259" key="10">
    <source>
        <dbReference type="PROSITE" id="PS50110"/>
    </source>
</evidence>
<dbReference type="InterPro" id="IPR011006">
    <property type="entry name" value="CheY-like_superfamily"/>
</dbReference>
<keyword evidence="12" id="KW-1185">Reference proteome</keyword>
<keyword evidence="3 8" id="KW-0597">Phosphoprotein</keyword>
<dbReference type="InterPro" id="IPR020449">
    <property type="entry name" value="Tscrpt_reg_AraC-type_HTH"/>
</dbReference>
<organism evidence="11 12">
    <name type="scientific">Cohnella nanjingensis</name>
    <dbReference type="NCBI Taxonomy" id="1387779"/>
    <lineage>
        <taxon>Bacteria</taxon>
        <taxon>Bacillati</taxon>
        <taxon>Bacillota</taxon>
        <taxon>Bacilli</taxon>
        <taxon>Bacillales</taxon>
        <taxon>Paenibacillaceae</taxon>
        <taxon>Cohnella</taxon>
    </lineage>
</organism>
<feature type="modified residue" description="4-aspartylphosphate" evidence="8">
    <location>
        <position position="55"/>
    </location>
</feature>
<dbReference type="SUPFAM" id="SSF46689">
    <property type="entry name" value="Homeodomain-like"/>
    <property type="match status" value="1"/>
</dbReference>
<dbReference type="GO" id="GO:0043565">
    <property type="term" value="F:sequence-specific DNA binding"/>
    <property type="evidence" value="ECO:0007669"/>
    <property type="project" value="InterPro"/>
</dbReference>
<evidence type="ECO:0000256" key="4">
    <source>
        <dbReference type="ARBA" id="ARBA00023012"/>
    </source>
</evidence>
<dbReference type="InterPro" id="IPR051552">
    <property type="entry name" value="HptR"/>
</dbReference>
<evidence type="ECO:0000256" key="1">
    <source>
        <dbReference type="ARBA" id="ARBA00004496"/>
    </source>
</evidence>
<dbReference type="AlphaFoldDB" id="A0A7X0RSY5"/>
<dbReference type="PANTHER" id="PTHR42713:SF3">
    <property type="entry name" value="TRANSCRIPTIONAL REGULATORY PROTEIN HPTR"/>
    <property type="match status" value="1"/>
</dbReference>
<dbReference type="PANTHER" id="PTHR42713">
    <property type="entry name" value="HISTIDINE KINASE-RELATED"/>
    <property type="match status" value="1"/>
</dbReference>
<dbReference type="InterPro" id="IPR018060">
    <property type="entry name" value="HTH_AraC"/>
</dbReference>
<dbReference type="SUPFAM" id="SSF52172">
    <property type="entry name" value="CheY-like"/>
    <property type="match status" value="1"/>
</dbReference>
<dbReference type="InterPro" id="IPR041522">
    <property type="entry name" value="CdaR_GGDEF"/>
</dbReference>
<dbReference type="PROSITE" id="PS00041">
    <property type="entry name" value="HTH_ARAC_FAMILY_1"/>
    <property type="match status" value="1"/>
</dbReference>
<dbReference type="CDD" id="cd17536">
    <property type="entry name" value="REC_YesN-like"/>
    <property type="match status" value="1"/>
</dbReference>
<keyword evidence="7" id="KW-0804">Transcription</keyword>
<reference evidence="11 12" key="1">
    <citation type="submission" date="2020-08" db="EMBL/GenBank/DDBJ databases">
        <title>Cohnella phylogeny.</title>
        <authorList>
            <person name="Dunlap C."/>
        </authorList>
    </citation>
    <scope>NUCLEOTIDE SEQUENCE [LARGE SCALE GENOMIC DNA]</scope>
    <source>
        <strain evidence="11 12">DSM 28246</strain>
    </source>
</reference>
<feature type="domain" description="Response regulatory" evidence="10">
    <location>
        <begin position="3"/>
        <end position="120"/>
    </location>
</feature>
<feature type="domain" description="HTH araC/xylS-type" evidence="9">
    <location>
        <begin position="407"/>
        <end position="505"/>
    </location>
</feature>
<dbReference type="PROSITE" id="PS50110">
    <property type="entry name" value="RESPONSE_REGULATORY"/>
    <property type="match status" value="1"/>
</dbReference>
<keyword evidence="2" id="KW-0963">Cytoplasm</keyword>
<evidence type="ECO:0000313" key="12">
    <source>
        <dbReference type="Proteomes" id="UP000547209"/>
    </source>
</evidence>
<keyword evidence="6" id="KW-0238">DNA-binding</keyword>
<dbReference type="EMBL" id="JACJVP010000033">
    <property type="protein sequence ID" value="MBB6673128.1"/>
    <property type="molecule type" value="Genomic_DNA"/>
</dbReference>
<comment type="caution">
    <text evidence="11">The sequence shown here is derived from an EMBL/GenBank/DDBJ whole genome shotgun (WGS) entry which is preliminary data.</text>
</comment>
<dbReference type="Pfam" id="PF17853">
    <property type="entry name" value="GGDEF_2"/>
    <property type="match status" value="1"/>
</dbReference>
<evidence type="ECO:0000256" key="7">
    <source>
        <dbReference type="ARBA" id="ARBA00023163"/>
    </source>
</evidence>
<comment type="subcellular location">
    <subcellularLocation>
        <location evidence="1">Cytoplasm</location>
    </subcellularLocation>
</comment>
<dbReference type="Pfam" id="PF00072">
    <property type="entry name" value="Response_reg"/>
    <property type="match status" value="1"/>
</dbReference>
<dbReference type="InterPro" id="IPR018062">
    <property type="entry name" value="HTH_AraC-typ_CS"/>
</dbReference>
<protein>
    <submittedName>
        <fullName evidence="11">Response regulator transcription factor</fullName>
    </submittedName>
</protein>
<evidence type="ECO:0000256" key="2">
    <source>
        <dbReference type="ARBA" id="ARBA00022490"/>
    </source>
</evidence>
<sequence>MYKVLIVDDEPFISEGLSDAVDWSAFGLEVVGTAENGEQALERLREAPADILITDISMPVMDGLELIRHARERLPQLKVIILSGYNEFDYLKQAMRLGIENYLLKPVHFEELHATLSGTVDKLNAQQAERPFGDDEIGILRDNVMYRYLTGRISPPEWAERTALLRIDLTKPYAAVAVLRAQGGAEAAYEAAEARFKEESAAVVFRDLEEDTVIVFGLDDPETGKAEAVRALESLADALEGHASPVRVSIGGACPMAEVGASYEQARKAQQFFLVLPDRAFVDYDRLPSADETAFPAELLSWDVYAKWVVAREQDALTDQIASDFQAIRAAEGLNPTRAKTAAIELVIRMKMEADKLSRGDRGEGFKEALERITGADSLEEVERAVQSAAQLSVESYSGEDLSPVIRQVLRHIESHYTEGLTLKSLGEQYHIHPNYLGHLFHKQTGDTFADRINKFRIDKAKELLKDSRLKVNEIARQVGYLEIGYFYKQFKKHVGISPSEYKGLL</sequence>
<name>A0A7X0RSY5_9BACL</name>
<keyword evidence="5" id="KW-0805">Transcription regulation</keyword>
<evidence type="ECO:0000256" key="5">
    <source>
        <dbReference type="ARBA" id="ARBA00023015"/>
    </source>
</evidence>
<evidence type="ECO:0000256" key="3">
    <source>
        <dbReference type="ARBA" id="ARBA00022553"/>
    </source>
</evidence>
<accession>A0A7X0RSY5</accession>
<dbReference type="Pfam" id="PF12833">
    <property type="entry name" value="HTH_18"/>
    <property type="match status" value="1"/>
</dbReference>
<dbReference type="SMART" id="SM00448">
    <property type="entry name" value="REC"/>
    <property type="match status" value="1"/>
</dbReference>
<dbReference type="InterPro" id="IPR001789">
    <property type="entry name" value="Sig_transdc_resp-reg_receiver"/>
</dbReference>
<dbReference type="InterPro" id="IPR009057">
    <property type="entry name" value="Homeodomain-like_sf"/>
</dbReference>
<dbReference type="GO" id="GO:0003700">
    <property type="term" value="F:DNA-binding transcription factor activity"/>
    <property type="evidence" value="ECO:0007669"/>
    <property type="project" value="InterPro"/>
</dbReference>
<dbReference type="SMART" id="SM00342">
    <property type="entry name" value="HTH_ARAC"/>
    <property type="match status" value="1"/>
</dbReference>
<dbReference type="RefSeq" id="WP_185670982.1">
    <property type="nucleotide sequence ID" value="NZ_JACJVP010000033.1"/>
</dbReference>
<gene>
    <name evidence="11" type="ORF">H7C19_20815</name>
</gene>
<keyword evidence="4" id="KW-0902">Two-component regulatory system</keyword>
<dbReference type="GO" id="GO:0000160">
    <property type="term" value="P:phosphorelay signal transduction system"/>
    <property type="evidence" value="ECO:0007669"/>
    <property type="project" value="UniProtKB-KW"/>
</dbReference>
<dbReference type="Gene3D" id="1.10.10.60">
    <property type="entry name" value="Homeodomain-like"/>
    <property type="match status" value="2"/>
</dbReference>
<dbReference type="Gene3D" id="3.40.50.2300">
    <property type="match status" value="1"/>
</dbReference>
<evidence type="ECO:0000259" key="9">
    <source>
        <dbReference type="PROSITE" id="PS01124"/>
    </source>
</evidence>
<dbReference type="Proteomes" id="UP000547209">
    <property type="component" value="Unassembled WGS sequence"/>
</dbReference>
<evidence type="ECO:0000313" key="11">
    <source>
        <dbReference type="EMBL" id="MBB6673128.1"/>
    </source>
</evidence>
<evidence type="ECO:0000256" key="6">
    <source>
        <dbReference type="ARBA" id="ARBA00023125"/>
    </source>
</evidence>
<dbReference type="PROSITE" id="PS01124">
    <property type="entry name" value="HTH_ARAC_FAMILY_2"/>
    <property type="match status" value="1"/>
</dbReference>
<evidence type="ECO:0000256" key="8">
    <source>
        <dbReference type="PROSITE-ProRule" id="PRU00169"/>
    </source>
</evidence>
<proteinExistence type="predicted"/>
<dbReference type="PRINTS" id="PR00032">
    <property type="entry name" value="HTHARAC"/>
</dbReference>